<reference evidence="5 6" key="1">
    <citation type="submission" date="2023-05" db="EMBL/GenBank/DDBJ databases">
        <title>Novel species of genus Flectobacillus isolated from stream in China.</title>
        <authorList>
            <person name="Lu H."/>
        </authorList>
    </citation>
    <scope>NUCLEOTIDE SEQUENCE [LARGE SCALE GENOMIC DNA]</scope>
    <source>
        <strain evidence="5 6">KCTC 42575</strain>
    </source>
</reference>
<dbReference type="PROSITE" id="PS51682">
    <property type="entry name" value="SAM_OMT_I"/>
    <property type="match status" value="1"/>
</dbReference>
<dbReference type="GO" id="GO:0032259">
    <property type="term" value="P:methylation"/>
    <property type="evidence" value="ECO:0007669"/>
    <property type="project" value="UniProtKB-KW"/>
</dbReference>
<dbReference type="EMBL" id="JASHIF010000007">
    <property type="protein sequence ID" value="MDI9859021.1"/>
    <property type="molecule type" value="Genomic_DNA"/>
</dbReference>
<dbReference type="PANTHER" id="PTHR10509">
    <property type="entry name" value="O-METHYLTRANSFERASE-RELATED"/>
    <property type="match status" value="1"/>
</dbReference>
<dbReference type="GO" id="GO:0008168">
    <property type="term" value="F:methyltransferase activity"/>
    <property type="evidence" value="ECO:0007669"/>
    <property type="project" value="UniProtKB-KW"/>
</dbReference>
<keyword evidence="3" id="KW-0949">S-adenosyl-L-methionine</keyword>
<keyword evidence="1 5" id="KW-0489">Methyltransferase</keyword>
<keyword evidence="6" id="KW-1185">Reference proteome</keyword>
<evidence type="ECO:0000256" key="1">
    <source>
        <dbReference type="ARBA" id="ARBA00022603"/>
    </source>
</evidence>
<protein>
    <submittedName>
        <fullName evidence="5">O-methyltransferase</fullName>
        <ecNumber evidence="5">2.1.1.-</ecNumber>
    </submittedName>
</protein>
<dbReference type="RefSeq" id="WP_283344081.1">
    <property type="nucleotide sequence ID" value="NZ_JASHIF010000007.1"/>
</dbReference>
<dbReference type="InterPro" id="IPR029063">
    <property type="entry name" value="SAM-dependent_MTases_sf"/>
</dbReference>
<keyword evidence="2 5" id="KW-0808">Transferase</keyword>
<gene>
    <name evidence="5" type="ORF">QM524_07375</name>
</gene>
<evidence type="ECO:0000256" key="3">
    <source>
        <dbReference type="ARBA" id="ARBA00022691"/>
    </source>
</evidence>
<dbReference type="InterPro" id="IPR050362">
    <property type="entry name" value="Cation-dep_OMT"/>
</dbReference>
<dbReference type="SUPFAM" id="SSF53335">
    <property type="entry name" value="S-adenosyl-L-methionine-dependent methyltransferases"/>
    <property type="match status" value="1"/>
</dbReference>
<proteinExistence type="predicted"/>
<evidence type="ECO:0000256" key="2">
    <source>
        <dbReference type="ARBA" id="ARBA00022679"/>
    </source>
</evidence>
<feature type="compositionally biased region" description="Basic and acidic residues" evidence="4">
    <location>
        <begin position="12"/>
        <end position="22"/>
    </location>
</feature>
<sequence>MDFLPQNINDYSEQHTSPESDLLKKLNRDTHVKILQPRMLSGHLQGRYLAEVSYMMRPRRILEIGTYTGYSALCLAEGLVDDGKIITIDVNEELETFTRSFFDESPFADKIDYRIGDAGEIIPTLDEVFDLVFIDADKMNYTKYYNLVFDKVRKGGYILSDNVLWSGKVANVEEGKKIDKDTKNLLDFNKMCHDDPRTENILLPLRDGIMISRKL</sequence>
<dbReference type="Proteomes" id="UP001236507">
    <property type="component" value="Unassembled WGS sequence"/>
</dbReference>
<dbReference type="PANTHER" id="PTHR10509:SF14">
    <property type="entry name" value="CAFFEOYL-COA O-METHYLTRANSFERASE 3-RELATED"/>
    <property type="match status" value="1"/>
</dbReference>
<feature type="region of interest" description="Disordered" evidence="4">
    <location>
        <begin position="1"/>
        <end position="22"/>
    </location>
</feature>
<evidence type="ECO:0000256" key="4">
    <source>
        <dbReference type="SAM" id="MobiDB-lite"/>
    </source>
</evidence>
<evidence type="ECO:0000313" key="5">
    <source>
        <dbReference type="EMBL" id="MDI9859021.1"/>
    </source>
</evidence>
<dbReference type="InterPro" id="IPR002935">
    <property type="entry name" value="SAM_O-MeTrfase"/>
</dbReference>
<name>A0ABT6Y663_9BACT</name>
<feature type="compositionally biased region" description="Polar residues" evidence="4">
    <location>
        <begin position="1"/>
        <end position="11"/>
    </location>
</feature>
<dbReference type="CDD" id="cd02440">
    <property type="entry name" value="AdoMet_MTases"/>
    <property type="match status" value="1"/>
</dbReference>
<evidence type="ECO:0000313" key="6">
    <source>
        <dbReference type="Proteomes" id="UP001236507"/>
    </source>
</evidence>
<organism evidence="5 6">
    <name type="scientific">Flectobacillus roseus</name>
    <dbReference type="NCBI Taxonomy" id="502259"/>
    <lineage>
        <taxon>Bacteria</taxon>
        <taxon>Pseudomonadati</taxon>
        <taxon>Bacteroidota</taxon>
        <taxon>Cytophagia</taxon>
        <taxon>Cytophagales</taxon>
        <taxon>Flectobacillaceae</taxon>
        <taxon>Flectobacillus</taxon>
    </lineage>
</organism>
<dbReference type="Gene3D" id="3.40.50.150">
    <property type="entry name" value="Vaccinia Virus protein VP39"/>
    <property type="match status" value="1"/>
</dbReference>
<comment type="caution">
    <text evidence="5">The sequence shown here is derived from an EMBL/GenBank/DDBJ whole genome shotgun (WGS) entry which is preliminary data.</text>
</comment>
<accession>A0ABT6Y663</accession>
<dbReference type="EC" id="2.1.1.-" evidence="5"/>
<dbReference type="Pfam" id="PF01596">
    <property type="entry name" value="Methyltransf_3"/>
    <property type="match status" value="1"/>
</dbReference>